<feature type="region of interest" description="Disordered" evidence="1">
    <location>
        <begin position="1"/>
        <end position="22"/>
    </location>
</feature>
<proteinExistence type="predicted"/>
<sequence>MSTWRAVRSTGKRAWRQPSQNGCTERSEHCEFFERELLSDAPVQEGEKGYPARRWRPKPAVLSPPSQTVALARPVTPKDSNARVVWLLGNRCVELLLPSGAVRCSTLPAAIKAGSRSVADVAIPGRFYVLENGSSRVWQVDLGLGPPKPLGDEAEAWRFRASLGSRLVSCGPENRWLLVTGTPHHGAHSPWLFDLDSLRWEALPAAPHAILSSAVAVQPGTSEVTILGGWSKMSSCHGHDVAEQRWPANLDGNSRASALAAAGSCDLLGGWAHAHLAGMDGVRGCCGRKQLQAVAQEWCCSARAFLFLPAGGLGRGGTPGRAVCTAPCRQLRKPGADLRTGQLPGLCRKGPCPGLRPHFWVVAKMAFAR</sequence>
<name>A0A812VK39_SYMPI</name>
<protein>
    <submittedName>
        <fullName evidence="2">Uncharacterized protein</fullName>
    </submittedName>
</protein>
<evidence type="ECO:0000313" key="2">
    <source>
        <dbReference type="EMBL" id="CAE7643550.1"/>
    </source>
</evidence>
<comment type="caution">
    <text evidence="2">The sequence shown here is derived from an EMBL/GenBank/DDBJ whole genome shotgun (WGS) entry which is preliminary data.</text>
</comment>
<dbReference type="InterPro" id="IPR011043">
    <property type="entry name" value="Gal_Oxase/kelch_b-propeller"/>
</dbReference>
<gene>
    <name evidence="2" type="ORF">SPIL2461_LOCUS17072</name>
</gene>
<dbReference type="EMBL" id="CAJNIZ010042925">
    <property type="protein sequence ID" value="CAE7643550.1"/>
    <property type="molecule type" value="Genomic_DNA"/>
</dbReference>
<evidence type="ECO:0000313" key="3">
    <source>
        <dbReference type="Proteomes" id="UP000649617"/>
    </source>
</evidence>
<dbReference type="AlphaFoldDB" id="A0A812VK39"/>
<dbReference type="OrthoDB" id="421780at2759"/>
<reference evidence="2" key="1">
    <citation type="submission" date="2021-02" db="EMBL/GenBank/DDBJ databases">
        <authorList>
            <person name="Dougan E. K."/>
            <person name="Rhodes N."/>
            <person name="Thang M."/>
            <person name="Chan C."/>
        </authorList>
    </citation>
    <scope>NUCLEOTIDE SEQUENCE</scope>
</reference>
<feature type="non-terminal residue" evidence="2">
    <location>
        <position position="369"/>
    </location>
</feature>
<dbReference type="Proteomes" id="UP000649617">
    <property type="component" value="Unassembled WGS sequence"/>
</dbReference>
<organism evidence="2 3">
    <name type="scientific">Symbiodinium pilosum</name>
    <name type="common">Dinoflagellate</name>
    <dbReference type="NCBI Taxonomy" id="2952"/>
    <lineage>
        <taxon>Eukaryota</taxon>
        <taxon>Sar</taxon>
        <taxon>Alveolata</taxon>
        <taxon>Dinophyceae</taxon>
        <taxon>Suessiales</taxon>
        <taxon>Symbiodiniaceae</taxon>
        <taxon>Symbiodinium</taxon>
    </lineage>
</organism>
<keyword evidence="3" id="KW-1185">Reference proteome</keyword>
<dbReference type="SUPFAM" id="SSF50965">
    <property type="entry name" value="Galactose oxidase, central domain"/>
    <property type="match status" value="1"/>
</dbReference>
<evidence type="ECO:0000256" key="1">
    <source>
        <dbReference type="SAM" id="MobiDB-lite"/>
    </source>
</evidence>
<accession>A0A812VK39</accession>